<feature type="transmembrane region" description="Helical" evidence="2">
    <location>
        <begin position="134"/>
        <end position="154"/>
    </location>
</feature>
<dbReference type="Gene3D" id="3.10.620.30">
    <property type="match status" value="1"/>
</dbReference>
<evidence type="ECO:0000259" key="3">
    <source>
        <dbReference type="SMART" id="SM00460"/>
    </source>
</evidence>
<reference evidence="4 5" key="1">
    <citation type="submission" date="2019-03" db="EMBL/GenBank/DDBJ databases">
        <title>Genomic Encyclopedia of Type Strains, Phase IV (KMG-IV): sequencing the most valuable type-strain genomes for metagenomic binning, comparative biology and taxonomic classification.</title>
        <authorList>
            <person name="Goeker M."/>
        </authorList>
    </citation>
    <scope>NUCLEOTIDE SEQUENCE [LARGE SCALE GENOMIC DNA]</scope>
    <source>
        <strain evidence="4 5">DSM 17974</strain>
    </source>
</reference>
<feature type="domain" description="Transglutaminase-like" evidence="3">
    <location>
        <begin position="463"/>
        <end position="535"/>
    </location>
</feature>
<feature type="transmembrane region" description="Helical" evidence="2">
    <location>
        <begin position="594"/>
        <end position="615"/>
    </location>
</feature>
<feature type="region of interest" description="Disordered" evidence="1">
    <location>
        <begin position="543"/>
        <end position="579"/>
    </location>
</feature>
<proteinExistence type="predicted"/>
<dbReference type="Proteomes" id="UP000294581">
    <property type="component" value="Unassembled WGS sequence"/>
</dbReference>
<keyword evidence="5" id="KW-1185">Reference proteome</keyword>
<dbReference type="RefSeq" id="WP_166668980.1">
    <property type="nucleotide sequence ID" value="NZ_SORF01000003.1"/>
</dbReference>
<dbReference type="Pfam" id="PF01841">
    <property type="entry name" value="Transglut_core"/>
    <property type="match status" value="1"/>
</dbReference>
<evidence type="ECO:0000256" key="1">
    <source>
        <dbReference type="SAM" id="MobiDB-lite"/>
    </source>
</evidence>
<evidence type="ECO:0000313" key="4">
    <source>
        <dbReference type="EMBL" id="TDY49972.1"/>
    </source>
</evidence>
<organism evidence="4 5">
    <name type="scientific">Alicyclobacillus sacchari</name>
    <dbReference type="NCBI Taxonomy" id="392010"/>
    <lineage>
        <taxon>Bacteria</taxon>
        <taxon>Bacillati</taxon>
        <taxon>Bacillota</taxon>
        <taxon>Bacilli</taxon>
        <taxon>Bacillales</taxon>
        <taxon>Alicyclobacillaceae</taxon>
        <taxon>Alicyclobacillus</taxon>
    </lineage>
</organism>
<comment type="caution">
    <text evidence="4">The sequence shown here is derived from an EMBL/GenBank/DDBJ whole genome shotgun (WGS) entry which is preliminary data.</text>
</comment>
<evidence type="ECO:0000256" key="2">
    <source>
        <dbReference type="SAM" id="Phobius"/>
    </source>
</evidence>
<feature type="transmembrane region" description="Helical" evidence="2">
    <location>
        <begin position="12"/>
        <end position="30"/>
    </location>
</feature>
<dbReference type="AlphaFoldDB" id="A0A4R8LSA6"/>
<accession>A0A4R8LSA6</accession>
<feature type="transmembrane region" description="Helical" evidence="2">
    <location>
        <begin position="191"/>
        <end position="211"/>
    </location>
</feature>
<name>A0A4R8LSA6_9BACL</name>
<protein>
    <submittedName>
        <fullName evidence="4">Transglutaminase superfamily protein</fullName>
    </submittedName>
</protein>
<dbReference type="InterPro" id="IPR038765">
    <property type="entry name" value="Papain-like_cys_pep_sf"/>
</dbReference>
<dbReference type="SMART" id="SM00460">
    <property type="entry name" value="TGc"/>
    <property type="match status" value="1"/>
</dbReference>
<keyword evidence="2" id="KW-1133">Transmembrane helix</keyword>
<feature type="compositionally biased region" description="Polar residues" evidence="1">
    <location>
        <begin position="557"/>
        <end position="573"/>
    </location>
</feature>
<gene>
    <name evidence="4" type="ORF">C7445_10315</name>
</gene>
<dbReference type="InterPro" id="IPR002931">
    <property type="entry name" value="Transglutaminase-like"/>
</dbReference>
<keyword evidence="2" id="KW-0472">Membrane</keyword>
<keyword evidence="2" id="KW-0812">Transmembrane</keyword>
<dbReference type="PANTHER" id="PTHR42736:SF1">
    <property type="entry name" value="PROTEIN-GLUTAMINE GAMMA-GLUTAMYLTRANSFERASE"/>
    <property type="match status" value="1"/>
</dbReference>
<feature type="transmembrane region" description="Helical" evidence="2">
    <location>
        <begin position="160"/>
        <end position="179"/>
    </location>
</feature>
<feature type="transmembrane region" description="Helical" evidence="2">
    <location>
        <begin position="111"/>
        <end position="127"/>
    </location>
</feature>
<dbReference type="SUPFAM" id="SSF54001">
    <property type="entry name" value="Cysteine proteinases"/>
    <property type="match status" value="1"/>
</dbReference>
<dbReference type="InterPro" id="IPR052901">
    <property type="entry name" value="Bact_TGase-like"/>
</dbReference>
<sequence length="708" mass="76710">MLTGRDRLATRALYAWLAATWLAAAILPIAGAGALHGFRSVLWLLAVLAAGATTPWRSVRAGASLFAPCAYVAWYWRDAKIPFGSSLVHLATAIARESKAVFHSGTLSDPLQTLLFVWLLTGAYWLVSFACRRTVLWLFYNAIACIGLIVLSSMAPVKSFQAAVVLVSILLFVLAVHRVGHKWNPRALARVVVTVTAILAVAGGLVCVLPHRTLAGARGVQGVRSTSQGGVVTGYTLNDAELGGSLGVDDQPVLTLVSPEPTYLRGQALATYTGHGWISAPLTDSQMQAEQLDQLIADNGFIGLPAQSFDETITLLSSVNTSDLLAGYEVTDVIRLPGLYDGRFALDTVQDNIQAPRLHTGQSYEVETSVPANPYPILARIREPFVALKGAIPADVLANDLQLPSALPKAVATLAQRTVQEAHATTEYGMVTSLISYLRTHEEYTTTDVPKPAVGQDYVAQFLFQTHRGYCDNFSSALAVMLRTLGVPTRWVTGFAVSSANQTGADTYLVTDADAHAWVEVYFPEYGWIPFDPTPTFHMPFGTRVSAKGAAPGGETGQPTPSSQGHPSTQPHTQRLGDTFPRSDGITRLDWDGFVLGVGVVLFLGSCAMGMRAMLRTRQLARLWETKPELALARMCGDILRGPALRLGKSATLRQLWPLAKASGMSEDAFQTWLNEAEAVLYGGSRLQDDAILRLREPLLRWQRMIDR</sequence>
<evidence type="ECO:0000313" key="5">
    <source>
        <dbReference type="Proteomes" id="UP000294581"/>
    </source>
</evidence>
<dbReference type="PANTHER" id="PTHR42736">
    <property type="entry name" value="PROTEIN-GLUTAMINE GAMMA-GLUTAMYLTRANSFERASE"/>
    <property type="match status" value="1"/>
</dbReference>
<dbReference type="EMBL" id="SORF01000003">
    <property type="protein sequence ID" value="TDY49972.1"/>
    <property type="molecule type" value="Genomic_DNA"/>
</dbReference>